<dbReference type="OrthoDB" id="8773615at2"/>
<dbReference type="GO" id="GO:0008641">
    <property type="term" value="F:ubiquitin-like modifier activating enzyme activity"/>
    <property type="evidence" value="ECO:0007669"/>
    <property type="project" value="InterPro"/>
</dbReference>
<dbReference type="InterPro" id="IPR035985">
    <property type="entry name" value="Ubiquitin-activating_enz"/>
</dbReference>
<accession>A0A1G7L4B9</accession>
<gene>
    <name evidence="3" type="ORF">SAMN05216464_11832</name>
</gene>
<evidence type="ECO:0000259" key="2">
    <source>
        <dbReference type="Pfam" id="PF20590"/>
    </source>
</evidence>
<dbReference type="Pfam" id="PF20590">
    <property type="entry name" value="DUF6791"/>
    <property type="match status" value="1"/>
</dbReference>
<sequence>MPHKLINPNPDLRQLWDEGYEIEIVDAFLMIHHIPYLANELTVKYGTLVSTLDLAGDLTVRPGTHVTTFIGETPHHRDGRAINAIIIGTAPQKLHDKITINLTFSSKPDVGYYDDYFQKMVTYINILSSEAKAIDPWANEKTYKVIETEDEYSVFNYYDTNSSRAEISPISDKLKNLKVVIIGGGGTGAYILDFIAKTPVVQIDIYDSDVFLQHNAFRAPGAPSIAQLRERLPKVEYLAGIYRNMHSNIVPHAYSITEENVGELTGKSFVFISIDDSKAKEPIIDFLESNQIPFIDVGIGVQIVRDQLIGVVRTTTSTENKRDHVRTNNRISFVDDNNNDYAKNIQIAELNAINASFAIIKWKKIFGVYHDAEKENHTTYTINESQLLNEDHEA</sequence>
<evidence type="ECO:0000259" key="1">
    <source>
        <dbReference type="Pfam" id="PF00899"/>
    </source>
</evidence>
<protein>
    <submittedName>
        <fullName evidence="3">ThiF family protein</fullName>
    </submittedName>
</protein>
<evidence type="ECO:0000313" key="4">
    <source>
        <dbReference type="Proteomes" id="UP000199072"/>
    </source>
</evidence>
<dbReference type="NCBIfam" id="NF004805">
    <property type="entry name" value="PRK06153.1-4"/>
    <property type="match status" value="1"/>
</dbReference>
<dbReference type="STRING" id="1391627.SAMN05216464_11832"/>
<dbReference type="RefSeq" id="WP_091155417.1">
    <property type="nucleotide sequence ID" value="NZ_FNAI01000018.1"/>
</dbReference>
<feature type="domain" description="DUF6791" evidence="2">
    <location>
        <begin position="10"/>
        <end position="160"/>
    </location>
</feature>
<keyword evidence="4" id="KW-1185">Reference proteome</keyword>
<dbReference type="Proteomes" id="UP000199072">
    <property type="component" value="Unassembled WGS sequence"/>
</dbReference>
<evidence type="ECO:0000313" key="3">
    <source>
        <dbReference type="EMBL" id="SDF44305.1"/>
    </source>
</evidence>
<dbReference type="EMBL" id="FNAI01000018">
    <property type="protein sequence ID" value="SDF44305.1"/>
    <property type="molecule type" value="Genomic_DNA"/>
</dbReference>
<feature type="domain" description="THIF-type NAD/FAD binding fold" evidence="1">
    <location>
        <begin position="172"/>
        <end position="299"/>
    </location>
</feature>
<proteinExistence type="predicted"/>
<dbReference type="Pfam" id="PF00899">
    <property type="entry name" value="ThiF"/>
    <property type="match status" value="1"/>
</dbReference>
<dbReference type="NCBIfam" id="NF004804">
    <property type="entry name" value="PRK06153.1-3"/>
    <property type="match status" value="1"/>
</dbReference>
<dbReference type="SUPFAM" id="SSF69572">
    <property type="entry name" value="Activating enzymes of the ubiquitin-like proteins"/>
    <property type="match status" value="1"/>
</dbReference>
<organism evidence="3 4">
    <name type="scientific">Mucilaginibacter pineti</name>
    <dbReference type="NCBI Taxonomy" id="1391627"/>
    <lineage>
        <taxon>Bacteria</taxon>
        <taxon>Pseudomonadati</taxon>
        <taxon>Bacteroidota</taxon>
        <taxon>Sphingobacteriia</taxon>
        <taxon>Sphingobacteriales</taxon>
        <taxon>Sphingobacteriaceae</taxon>
        <taxon>Mucilaginibacter</taxon>
    </lineage>
</organism>
<dbReference type="Gene3D" id="3.40.50.720">
    <property type="entry name" value="NAD(P)-binding Rossmann-like Domain"/>
    <property type="match status" value="1"/>
</dbReference>
<dbReference type="AlphaFoldDB" id="A0A1G7L4B9"/>
<reference evidence="3 4" key="1">
    <citation type="submission" date="2016-10" db="EMBL/GenBank/DDBJ databases">
        <authorList>
            <person name="de Groot N.N."/>
        </authorList>
    </citation>
    <scope>NUCLEOTIDE SEQUENCE [LARGE SCALE GENOMIC DNA]</scope>
    <source>
        <strain evidence="3 4">47C3B</strain>
    </source>
</reference>
<dbReference type="InterPro" id="IPR046741">
    <property type="entry name" value="DUF6791"/>
</dbReference>
<dbReference type="InterPro" id="IPR000594">
    <property type="entry name" value="ThiF_NAD_FAD-bd"/>
</dbReference>
<name>A0A1G7L4B9_9SPHI</name>